<comment type="function">
    <text evidence="9">Specifically methylates the cytosine at position 1962 (m5C1962) of 23S rRNA.</text>
</comment>
<dbReference type="InterPro" id="IPR002478">
    <property type="entry name" value="PUA"/>
</dbReference>
<dbReference type="CDD" id="cd02440">
    <property type="entry name" value="AdoMet_MTases"/>
    <property type="match status" value="1"/>
</dbReference>
<reference evidence="11 12" key="1">
    <citation type="submission" date="2007-10" db="EMBL/GenBank/DDBJ databases">
        <authorList>
            <person name="Yayanos A."/>
            <person name="Ferriera S."/>
            <person name="Johnson J."/>
            <person name="Kravitz S."/>
            <person name="Halpern A."/>
            <person name="Remington K."/>
            <person name="Beeson K."/>
            <person name="Tran B."/>
            <person name="Rogers Y.-H."/>
            <person name="Friedman R."/>
            <person name="Venter J.C."/>
        </authorList>
    </citation>
    <scope>NUCLEOTIDE SEQUENCE [LARGE SCALE GENOMIC DNA]</scope>
    <source>
        <strain evidence="11 12">KT99</strain>
    </source>
</reference>
<evidence type="ECO:0000256" key="7">
    <source>
        <dbReference type="ARBA" id="ARBA00022884"/>
    </source>
</evidence>
<dbReference type="InterPro" id="IPR041532">
    <property type="entry name" value="RlmI-like_PUA"/>
</dbReference>
<evidence type="ECO:0000313" key="12">
    <source>
        <dbReference type="Proteomes" id="UP000005839"/>
    </source>
</evidence>
<dbReference type="GO" id="GO:0003723">
    <property type="term" value="F:RNA binding"/>
    <property type="evidence" value="ECO:0007669"/>
    <property type="project" value="UniProtKB-KW"/>
</dbReference>
<comment type="subcellular location">
    <subcellularLocation>
        <location evidence="1 9">Cytoplasm</location>
    </subcellularLocation>
</comment>
<keyword evidence="5 9" id="KW-0808">Transferase</keyword>
<dbReference type="HAMAP" id="MF_01857">
    <property type="entry name" value="23SrRNA_methyltr_I"/>
    <property type="match status" value="1"/>
</dbReference>
<dbReference type="InterPro" id="IPR015947">
    <property type="entry name" value="PUA-like_sf"/>
</dbReference>
<name>A9DC88_9GAMM</name>
<evidence type="ECO:0000256" key="1">
    <source>
        <dbReference type="ARBA" id="ARBA00004496"/>
    </source>
</evidence>
<dbReference type="EMBL" id="ABIC01000021">
    <property type="protein sequence ID" value="EDQ00408.1"/>
    <property type="molecule type" value="Genomic_DNA"/>
</dbReference>
<dbReference type="GO" id="GO:0016434">
    <property type="term" value="F:rRNA (cytosine) methyltransferase activity"/>
    <property type="evidence" value="ECO:0007669"/>
    <property type="project" value="UniProtKB-UniRule"/>
</dbReference>
<keyword evidence="3 9" id="KW-0698">rRNA processing</keyword>
<dbReference type="CDD" id="cd11572">
    <property type="entry name" value="RlmI_M_like"/>
    <property type="match status" value="1"/>
</dbReference>
<evidence type="ECO:0000256" key="6">
    <source>
        <dbReference type="ARBA" id="ARBA00022691"/>
    </source>
</evidence>
<evidence type="ECO:0000256" key="3">
    <source>
        <dbReference type="ARBA" id="ARBA00022552"/>
    </source>
</evidence>
<comment type="caution">
    <text evidence="11">The sequence shown here is derived from an EMBL/GenBank/DDBJ whole genome shotgun (WGS) entry which is preliminary data.</text>
</comment>
<dbReference type="PANTHER" id="PTHR42873">
    <property type="entry name" value="RIBOSOMAL RNA LARGE SUBUNIT METHYLTRANSFERASE"/>
    <property type="match status" value="1"/>
</dbReference>
<dbReference type="GO" id="GO:0005737">
    <property type="term" value="C:cytoplasm"/>
    <property type="evidence" value="ECO:0007669"/>
    <property type="project" value="UniProtKB-SubCell"/>
</dbReference>
<comment type="catalytic activity">
    <reaction evidence="9">
        <text>cytidine(1962) in 23S rRNA + S-adenosyl-L-methionine = 5-methylcytidine(1962) in 23S rRNA + S-adenosyl-L-homocysteine + H(+)</text>
        <dbReference type="Rhea" id="RHEA:42912"/>
        <dbReference type="Rhea" id="RHEA-COMP:10382"/>
        <dbReference type="Rhea" id="RHEA-COMP:10386"/>
        <dbReference type="ChEBI" id="CHEBI:15378"/>
        <dbReference type="ChEBI" id="CHEBI:57856"/>
        <dbReference type="ChEBI" id="CHEBI:59789"/>
        <dbReference type="ChEBI" id="CHEBI:74483"/>
        <dbReference type="ChEBI" id="CHEBI:82748"/>
        <dbReference type="EC" id="2.1.1.191"/>
    </reaction>
</comment>
<protein>
    <recommendedName>
        <fullName evidence="9">Ribosomal RNA large subunit methyltransferase I</fullName>
        <ecNumber evidence="9">2.1.1.191</ecNumber>
    </recommendedName>
    <alternativeName>
        <fullName evidence="9">23S rRNA m5C1962 methyltransferase</fullName>
    </alternativeName>
    <alternativeName>
        <fullName evidence="9">rRNA (cytosine-C(5)-)-methyltransferase RlmI</fullName>
    </alternativeName>
</protein>
<gene>
    <name evidence="9" type="primary">rlmI</name>
    <name evidence="11" type="ORF">KT99_11173</name>
</gene>
<dbReference type="Gene3D" id="2.30.130.10">
    <property type="entry name" value="PUA domain"/>
    <property type="match status" value="1"/>
</dbReference>
<keyword evidence="7 9" id="KW-0694">RNA-binding</keyword>
<dbReference type="SMART" id="SM00359">
    <property type="entry name" value="PUA"/>
    <property type="match status" value="1"/>
</dbReference>
<dbReference type="Pfam" id="PF17785">
    <property type="entry name" value="PUA_3"/>
    <property type="match status" value="1"/>
</dbReference>
<evidence type="ECO:0000256" key="4">
    <source>
        <dbReference type="ARBA" id="ARBA00022603"/>
    </source>
</evidence>
<comment type="similarity">
    <text evidence="8 9">Belongs to the methyltransferase superfamily. RlmI family.</text>
</comment>
<keyword evidence="4 9" id="KW-0489">Methyltransferase</keyword>
<keyword evidence="6 9" id="KW-0949">S-adenosyl-L-methionine</keyword>
<dbReference type="Pfam" id="PF10672">
    <property type="entry name" value="Methyltrans_SAM"/>
    <property type="match status" value="1"/>
</dbReference>
<dbReference type="SUPFAM" id="SSF88697">
    <property type="entry name" value="PUA domain-like"/>
    <property type="match status" value="1"/>
</dbReference>
<dbReference type="SUPFAM" id="SSF53335">
    <property type="entry name" value="S-adenosyl-L-methionine-dependent methyltransferases"/>
    <property type="match status" value="1"/>
</dbReference>
<sequence>MHSLCLVRRGSLLIILQFKLGSTMAIRIKLKPGRERSLERRHPWIFSNGIHNVNGGKPAPGDTVDVVAHDGHWLGRGAWSPESQIQVRIWTFDKEEAIDADFFARRIRRAQAGRDALIREQGLTGYRLIAAESDGLPGITVDRYANVLVCQLLSTGAEKWRDTLVEQLVIQYPDCAIYERSDVNSRKKEGLVPVVGLLHGELPPMPVIIEENGIKIAVDVVNGHKTGFYLDQRDNRTMAARFVKDKSVLNCFCYTGTFGLYAAKAGAASIENVDVSARALQTARDNMSINGFNDDHVNYLEADVFKLLRLYREEGKTFDVIILDPPKFADNKSQLNGACRGYKDINMIAMQLLNPGGILLTFSCSGLMQSDLFQKVVADAALDAKREVQFIERMHQASDHPISSAFPEGYYLKGLVARVW</sequence>
<evidence type="ECO:0000313" key="11">
    <source>
        <dbReference type="EMBL" id="EDQ00408.1"/>
    </source>
</evidence>
<evidence type="ECO:0000256" key="5">
    <source>
        <dbReference type="ARBA" id="ARBA00022679"/>
    </source>
</evidence>
<evidence type="ECO:0000256" key="8">
    <source>
        <dbReference type="ARBA" id="ARBA00038091"/>
    </source>
</evidence>
<accession>A9DC88</accession>
<keyword evidence="2 9" id="KW-0963">Cytoplasm</keyword>
<feature type="domain" description="PUA" evidence="10">
    <location>
        <begin position="26"/>
        <end position="112"/>
    </location>
</feature>
<dbReference type="Gene3D" id="3.40.50.150">
    <property type="entry name" value="Vaccinia Virus protein VP39"/>
    <property type="match status" value="1"/>
</dbReference>
<dbReference type="InterPro" id="IPR029063">
    <property type="entry name" value="SAM-dependent_MTases_sf"/>
</dbReference>
<dbReference type="InterPro" id="IPR019614">
    <property type="entry name" value="SAM-dep_methyl-trfase"/>
</dbReference>
<proteinExistence type="inferred from homology"/>
<dbReference type="InterPro" id="IPR023542">
    <property type="entry name" value="RLMI"/>
</dbReference>
<dbReference type="EC" id="2.1.1.191" evidence="9"/>
<dbReference type="Proteomes" id="UP000005839">
    <property type="component" value="Unassembled WGS sequence"/>
</dbReference>
<dbReference type="Gene3D" id="3.30.750.80">
    <property type="entry name" value="RNA methyltransferase domain (HRMD) like"/>
    <property type="match status" value="1"/>
</dbReference>
<dbReference type="AlphaFoldDB" id="A9DC88"/>
<organism evidence="11 12">
    <name type="scientific">Shewanella benthica KT99</name>
    <dbReference type="NCBI Taxonomy" id="314608"/>
    <lineage>
        <taxon>Bacteria</taxon>
        <taxon>Pseudomonadati</taxon>
        <taxon>Pseudomonadota</taxon>
        <taxon>Gammaproteobacteria</taxon>
        <taxon>Alteromonadales</taxon>
        <taxon>Shewanellaceae</taxon>
        <taxon>Shewanella</taxon>
    </lineage>
</organism>
<dbReference type="PANTHER" id="PTHR42873:SF1">
    <property type="entry name" value="S-ADENOSYLMETHIONINE-DEPENDENT METHYLTRANSFERASE DOMAIN-CONTAINING PROTEIN"/>
    <property type="match status" value="1"/>
</dbReference>
<evidence type="ECO:0000256" key="9">
    <source>
        <dbReference type="HAMAP-Rule" id="MF_01857"/>
    </source>
</evidence>
<dbReference type="CDD" id="cd21153">
    <property type="entry name" value="PUA_RlmI"/>
    <property type="match status" value="1"/>
</dbReference>
<dbReference type="PROSITE" id="PS50890">
    <property type="entry name" value="PUA"/>
    <property type="match status" value="1"/>
</dbReference>
<keyword evidence="12" id="KW-1185">Reference proteome</keyword>
<dbReference type="InterPro" id="IPR036974">
    <property type="entry name" value="PUA_sf"/>
</dbReference>
<evidence type="ECO:0000256" key="2">
    <source>
        <dbReference type="ARBA" id="ARBA00022490"/>
    </source>
</evidence>
<evidence type="ECO:0000259" key="10">
    <source>
        <dbReference type="SMART" id="SM00359"/>
    </source>
</evidence>